<dbReference type="InterPro" id="IPR041497">
    <property type="entry name" value="Thump-like"/>
</dbReference>
<keyword evidence="3" id="KW-0489">Methyltransferase</keyword>
<protein>
    <submittedName>
        <fullName evidence="3">Methyltransferase family protein</fullName>
    </submittedName>
</protein>
<keyword evidence="3" id="KW-0808">Transferase</keyword>
<name>A0A3D9VB58_THECX</name>
<comment type="caution">
    <text evidence="3">The sequence shown here is derived from an EMBL/GenBank/DDBJ whole genome shotgun (WGS) entry which is preliminary data.</text>
</comment>
<accession>A0A3D9VB58</accession>
<dbReference type="Pfam" id="PF18096">
    <property type="entry name" value="Thump_like"/>
    <property type="match status" value="1"/>
</dbReference>
<dbReference type="Pfam" id="PF13649">
    <property type="entry name" value="Methyltransf_25"/>
    <property type="match status" value="1"/>
</dbReference>
<dbReference type="PANTHER" id="PTHR14741:SF32">
    <property type="entry name" value="TRIMETHYLGUANOSINE SYNTHASE"/>
    <property type="match status" value="1"/>
</dbReference>
<dbReference type="AlphaFoldDB" id="A0A3D9VB58"/>
<dbReference type="OrthoDB" id="9810570at2"/>
<reference evidence="3 4" key="1">
    <citation type="submission" date="2018-08" db="EMBL/GenBank/DDBJ databases">
        <title>Sequencing the genomes of 1000 actinobacteria strains.</title>
        <authorList>
            <person name="Klenk H.-P."/>
        </authorList>
    </citation>
    <scope>NUCLEOTIDE SEQUENCE [LARGE SCALE GENOMIC DNA]</scope>
    <source>
        <strain evidence="3 4">DSM 22891</strain>
    </source>
</reference>
<proteinExistence type="predicted"/>
<dbReference type="InterPro" id="IPR041698">
    <property type="entry name" value="Methyltransf_25"/>
</dbReference>
<organism evidence="3 4">
    <name type="scientific">Thermasporomyces composti</name>
    <dbReference type="NCBI Taxonomy" id="696763"/>
    <lineage>
        <taxon>Bacteria</taxon>
        <taxon>Bacillati</taxon>
        <taxon>Actinomycetota</taxon>
        <taxon>Actinomycetes</taxon>
        <taxon>Propionibacteriales</taxon>
        <taxon>Nocardioidaceae</taxon>
        <taxon>Thermasporomyces</taxon>
    </lineage>
</organism>
<dbReference type="Gene3D" id="3.40.50.150">
    <property type="entry name" value="Vaccinia Virus protein VP39"/>
    <property type="match status" value="1"/>
</dbReference>
<dbReference type="GO" id="GO:0008168">
    <property type="term" value="F:methyltransferase activity"/>
    <property type="evidence" value="ECO:0007669"/>
    <property type="project" value="UniProtKB-KW"/>
</dbReference>
<evidence type="ECO:0000259" key="2">
    <source>
        <dbReference type="Pfam" id="PF18096"/>
    </source>
</evidence>
<dbReference type="PANTHER" id="PTHR14741">
    <property type="entry name" value="S-ADENOSYLMETHIONINE-DEPENDENT METHYLTRANSFERASE RELATED"/>
    <property type="match status" value="1"/>
</dbReference>
<dbReference type="CDD" id="cd02440">
    <property type="entry name" value="AdoMet_MTases"/>
    <property type="match status" value="1"/>
</dbReference>
<evidence type="ECO:0000313" key="3">
    <source>
        <dbReference type="EMBL" id="REF37380.1"/>
    </source>
</evidence>
<dbReference type="EMBL" id="QTUC01000001">
    <property type="protein sequence ID" value="REF37380.1"/>
    <property type="molecule type" value="Genomic_DNA"/>
</dbReference>
<gene>
    <name evidence="3" type="ORF">DFJ64_2824</name>
</gene>
<dbReference type="SUPFAM" id="SSF53335">
    <property type="entry name" value="S-adenosyl-L-methionine-dependent methyltransferases"/>
    <property type="match status" value="1"/>
</dbReference>
<sequence length="443" mass="47910">MDRELFRQLLTPTGQDLLAQAAAAYDERSAVDLASRLRRSYPGDLVAAALTQVALRRQARAKFGEEADRLFFTREGLEQATPAPVATYRASRIMAALRASDTDDGDTVESDTVESDTVEAGVDAAAEALQSGTDADVPHAARVVDLCCGVGGDLLALARSGLSVTGVDQDPLTVEIARANLAACDLTDRARVELGDATTFDRSGYAGAVADPARRSARGRAVNPADYSPPWWFVEELLRGTACVKTAPTLPHELIADHVEAEWISYRGEVKEVALWSGAFRRPVGVRRRATVLSDETSVTTLTDADDPGSAPVSDPLAYLYEPDNAVIRSRLVTGLAARIDGALLHPRIAYLTSTELRHTTLARAYRIQEVLPYDIKAVRRALRQREAGTVTVKTRGLDLDPEAFRKRLGARGPHHVTLVATRTQRRGVVLVVEPVSTSETAH</sequence>
<feature type="domain" description="THUMP-like" evidence="2">
    <location>
        <begin position="363"/>
        <end position="435"/>
    </location>
</feature>
<dbReference type="Proteomes" id="UP000256485">
    <property type="component" value="Unassembled WGS sequence"/>
</dbReference>
<evidence type="ECO:0000259" key="1">
    <source>
        <dbReference type="Pfam" id="PF13649"/>
    </source>
</evidence>
<dbReference type="InterPro" id="IPR029063">
    <property type="entry name" value="SAM-dependent_MTases_sf"/>
</dbReference>
<dbReference type="GO" id="GO:0032259">
    <property type="term" value="P:methylation"/>
    <property type="evidence" value="ECO:0007669"/>
    <property type="project" value="UniProtKB-KW"/>
</dbReference>
<keyword evidence="4" id="KW-1185">Reference proteome</keyword>
<feature type="domain" description="Methyltransferase" evidence="1">
    <location>
        <begin position="143"/>
        <end position="201"/>
    </location>
</feature>
<evidence type="ECO:0000313" key="4">
    <source>
        <dbReference type="Proteomes" id="UP000256485"/>
    </source>
</evidence>
<dbReference type="RefSeq" id="WP_115850847.1">
    <property type="nucleotide sequence ID" value="NZ_QTUC01000001.1"/>
</dbReference>